<protein>
    <submittedName>
        <fullName evidence="3">Dehydrogenase</fullName>
    </submittedName>
</protein>
<dbReference type="SUPFAM" id="SSF51735">
    <property type="entry name" value="NAD(P)-binding Rossmann-fold domains"/>
    <property type="match status" value="1"/>
</dbReference>
<dbReference type="OrthoDB" id="64915at2759"/>
<dbReference type="InterPro" id="IPR055080">
    <property type="entry name" value="Gal80p-like_C"/>
</dbReference>
<keyword evidence="4" id="KW-1185">Reference proteome</keyword>
<proteinExistence type="predicted"/>
<reference evidence="3" key="1">
    <citation type="journal article" date="2021" name="IMA Fungus">
        <title>Genomic characterization of three marine fungi, including Emericellopsis atlantica sp. nov. with signatures of a generalist lifestyle and marine biomass degradation.</title>
        <authorList>
            <person name="Hagestad O.C."/>
            <person name="Hou L."/>
            <person name="Andersen J.H."/>
            <person name="Hansen E.H."/>
            <person name="Altermark B."/>
            <person name="Li C."/>
            <person name="Kuhnert E."/>
            <person name="Cox R.J."/>
            <person name="Crous P.W."/>
            <person name="Spatafora J.W."/>
            <person name="Lail K."/>
            <person name="Amirebrahimi M."/>
            <person name="Lipzen A."/>
            <person name="Pangilinan J."/>
            <person name="Andreopoulos W."/>
            <person name="Hayes R.D."/>
            <person name="Ng V."/>
            <person name="Grigoriev I.V."/>
            <person name="Jackson S.A."/>
            <person name="Sutton T.D.S."/>
            <person name="Dobson A.D.W."/>
            <person name="Rama T."/>
        </authorList>
    </citation>
    <scope>NUCLEOTIDE SEQUENCE</scope>
    <source>
        <strain evidence="3">TRa018bII</strain>
    </source>
</reference>
<dbReference type="EMBL" id="MU251361">
    <property type="protein sequence ID" value="KAG9239131.1"/>
    <property type="molecule type" value="Genomic_DNA"/>
</dbReference>
<dbReference type="Gene3D" id="3.30.360.10">
    <property type="entry name" value="Dihydrodipicolinate Reductase, domain 2"/>
    <property type="match status" value="1"/>
</dbReference>
<feature type="domain" description="Gal80p-like C-terminal" evidence="2">
    <location>
        <begin position="143"/>
        <end position="292"/>
    </location>
</feature>
<comment type="caution">
    <text evidence="3">The sequence shown here is derived from an EMBL/GenBank/DDBJ whole genome shotgun (WGS) entry which is preliminary data.</text>
</comment>
<feature type="domain" description="Gfo/Idh/MocA-like oxidoreductase N-terminal" evidence="1">
    <location>
        <begin position="21"/>
        <end position="136"/>
    </location>
</feature>
<name>A0A9P8CBF1_9HELO</name>
<dbReference type="InterPro" id="IPR036291">
    <property type="entry name" value="NAD(P)-bd_dom_sf"/>
</dbReference>
<dbReference type="Pfam" id="PF22685">
    <property type="entry name" value="Gal80p_C-like"/>
    <property type="match status" value="1"/>
</dbReference>
<evidence type="ECO:0000259" key="1">
    <source>
        <dbReference type="Pfam" id="PF01408"/>
    </source>
</evidence>
<evidence type="ECO:0000259" key="2">
    <source>
        <dbReference type="Pfam" id="PF22685"/>
    </source>
</evidence>
<dbReference type="PANTHER" id="PTHR43708:SF1">
    <property type="entry name" value="GALACTOSE_LACTOSE METABOLISM REGULATORY PROTEIN GAL80"/>
    <property type="match status" value="1"/>
</dbReference>
<dbReference type="SUPFAM" id="SSF55347">
    <property type="entry name" value="Glyceraldehyde-3-phosphate dehydrogenase-like, C-terminal domain"/>
    <property type="match status" value="1"/>
</dbReference>
<dbReference type="Gene3D" id="3.40.50.720">
    <property type="entry name" value="NAD(P)-binding Rossmann-like Domain"/>
    <property type="match status" value="1"/>
</dbReference>
<dbReference type="GO" id="GO:0000166">
    <property type="term" value="F:nucleotide binding"/>
    <property type="evidence" value="ECO:0007669"/>
    <property type="project" value="InterPro"/>
</dbReference>
<dbReference type="InterPro" id="IPR000683">
    <property type="entry name" value="Gfo/Idh/MocA-like_OxRdtase_N"/>
</dbReference>
<dbReference type="PANTHER" id="PTHR43708">
    <property type="entry name" value="CONSERVED EXPRESSED OXIDOREDUCTASE (EUROFUNG)"/>
    <property type="match status" value="1"/>
</dbReference>
<dbReference type="Pfam" id="PF01408">
    <property type="entry name" value="GFO_IDH_MocA"/>
    <property type="match status" value="1"/>
</dbReference>
<gene>
    <name evidence="3" type="ORF">BJ875DRAFT_501545</name>
</gene>
<accession>A0A9P8CBF1</accession>
<evidence type="ECO:0000313" key="3">
    <source>
        <dbReference type="EMBL" id="KAG9239131.1"/>
    </source>
</evidence>
<evidence type="ECO:0000313" key="4">
    <source>
        <dbReference type="Proteomes" id="UP000824998"/>
    </source>
</evidence>
<dbReference type="AlphaFoldDB" id="A0A9P8CBF1"/>
<dbReference type="InterPro" id="IPR051317">
    <property type="entry name" value="Gfo/Idh/MocA_oxidoreduct"/>
</dbReference>
<organism evidence="3 4">
    <name type="scientific">Amylocarpus encephaloides</name>
    <dbReference type="NCBI Taxonomy" id="45428"/>
    <lineage>
        <taxon>Eukaryota</taxon>
        <taxon>Fungi</taxon>
        <taxon>Dikarya</taxon>
        <taxon>Ascomycota</taxon>
        <taxon>Pezizomycotina</taxon>
        <taxon>Leotiomycetes</taxon>
        <taxon>Helotiales</taxon>
        <taxon>Helotiales incertae sedis</taxon>
        <taxon>Amylocarpus</taxon>
    </lineage>
</organism>
<sequence length="379" mass="42168">MAPIRVGLIGLSGAPLDEYEGVSWAPNAHLPYLKASPNHEIVALLNSSAESGRQAVIRYNLPPNTKTYEKPEDLAADPDVDLVVCSVRVDRHMLTVKPSIIAGKAVYVEWPLEKNLEIAKEVADLGRKHNVKSIVGIQGAFAPIAQKLKAAIGSGRIGKVLSSTITASSGSSSDTEVKGVRYFTDRKIGGNPVSIHLGHAFEWIAAALGEFKCSDSLLSNRHPTKNIIDPAKDNQIVYKDVPNNVPDQIMMQGIVSPLNVPVSIHYRVGQPFPGTPQLDWRVQGDLGELRITMSTFFLMLGSPDEKLEYYNKQTGEIEILEPEKDEWDELPIPARNIARLYEAFRKDEWHPDFDWAVKRHEMLDEIWRKYDKDSGDSLL</sequence>
<dbReference type="Proteomes" id="UP000824998">
    <property type="component" value="Unassembled WGS sequence"/>
</dbReference>